<dbReference type="PANTHER" id="PTHR15822">
    <property type="entry name" value="TRAF AND TNF RECEPTOR-ASSOCIATED PROTEIN"/>
    <property type="match status" value="1"/>
</dbReference>
<evidence type="ECO:0000256" key="2">
    <source>
        <dbReference type="ARBA" id="ARBA00001946"/>
    </source>
</evidence>
<gene>
    <name evidence="10" type="ORF">CcarbDRAFT_1476</name>
</gene>
<evidence type="ECO:0000256" key="3">
    <source>
        <dbReference type="ARBA" id="ARBA00022722"/>
    </source>
</evidence>
<comment type="cofactor">
    <cofactor evidence="2">
        <name>Mg(2+)</name>
        <dbReference type="ChEBI" id="CHEBI:18420"/>
    </cofactor>
</comment>
<comment type="cofactor">
    <cofactor evidence="1">
        <name>Mn(2+)</name>
        <dbReference type="ChEBI" id="CHEBI:29035"/>
    </cofactor>
</comment>
<comment type="caution">
    <text evidence="10">The sequence shown here is derived from an EMBL/GenBank/DDBJ whole genome shotgun (WGS) entry which is preliminary data.</text>
</comment>
<evidence type="ECO:0000256" key="4">
    <source>
        <dbReference type="ARBA" id="ARBA00022723"/>
    </source>
</evidence>
<dbReference type="GO" id="GO:0070260">
    <property type="term" value="F:5'-tyrosyl-DNA phosphodiesterase activity"/>
    <property type="evidence" value="ECO:0007669"/>
    <property type="project" value="TreeGrafter"/>
</dbReference>
<dbReference type="RefSeq" id="WP_007060361.1">
    <property type="nucleotide sequence ID" value="NZ_ACVI01000018.1"/>
</dbReference>
<name>C6PRQ9_9CLOT</name>
<keyword evidence="8" id="KW-0234">DNA repair</keyword>
<dbReference type="GO" id="GO:0004519">
    <property type="term" value="F:endonuclease activity"/>
    <property type="evidence" value="ECO:0007669"/>
    <property type="project" value="UniProtKB-KW"/>
</dbReference>
<keyword evidence="10" id="KW-0269">Exonuclease</keyword>
<dbReference type="GO" id="GO:0046872">
    <property type="term" value="F:metal ion binding"/>
    <property type="evidence" value="ECO:0007669"/>
    <property type="project" value="UniProtKB-KW"/>
</dbReference>
<dbReference type="Pfam" id="PF03372">
    <property type="entry name" value="Exo_endo_phos"/>
    <property type="match status" value="1"/>
</dbReference>
<sequence length="328" mass="36941">MKRTGNVKLSVMTWNIYLGAELTPVFTACSAEQIPELATQVFRQFLATNFPERAKVIANQIDLKKPDIIGLQEAVIWKLISPDSHMVSYDFVNILIHELRYRGLKYEVAAVNQNAQAALPSSTGNTISLSDRDVILIRDRDDMKVIKKQEANFKNNFQINISKQTFTTLRGWSALDVCFQENVFRIVNTHLDTDSLEVQAAQANELLDGPGKTELPLIFIGDFNSNANENETTYANLIAAGFKDSWIEAGKNKGFTCCQDSDLLNAESSLNERIDFILLKNKKYWGAVKAEAIGQSQLDRTKTRLWPSDHAGVFVKLKLKNCKTNMQE</sequence>
<dbReference type="PATRIC" id="fig|536227.13.peg.1933"/>
<keyword evidence="5" id="KW-0227">DNA damage</keyword>
<dbReference type="Proteomes" id="UP000004198">
    <property type="component" value="Unassembled WGS sequence"/>
</dbReference>
<dbReference type="STRING" id="536227.Ccar_09240"/>
<keyword evidence="4" id="KW-0479">Metal-binding</keyword>
<dbReference type="eggNOG" id="COG3568">
    <property type="taxonomic scope" value="Bacteria"/>
</dbReference>
<dbReference type="InterPro" id="IPR036691">
    <property type="entry name" value="Endo/exonu/phosph_ase_sf"/>
</dbReference>
<protein>
    <submittedName>
        <fullName evidence="10">Endonuclease/exonuclease/phosphatase</fullName>
    </submittedName>
</protein>
<accession>C6PRQ9</accession>
<proteinExistence type="predicted"/>
<dbReference type="InterPro" id="IPR051547">
    <property type="entry name" value="TDP2-like"/>
</dbReference>
<keyword evidence="6" id="KW-0378">Hydrolase</keyword>
<dbReference type="PANTHER" id="PTHR15822:SF4">
    <property type="entry name" value="TYROSYL-DNA PHOSPHODIESTERASE 2"/>
    <property type="match status" value="1"/>
</dbReference>
<keyword evidence="10" id="KW-0255">Endonuclease</keyword>
<evidence type="ECO:0000313" key="10">
    <source>
        <dbReference type="EMBL" id="EET88102.1"/>
    </source>
</evidence>
<dbReference type="OrthoDB" id="9787701at2"/>
<evidence type="ECO:0000256" key="5">
    <source>
        <dbReference type="ARBA" id="ARBA00022763"/>
    </source>
</evidence>
<dbReference type="GO" id="GO:0005737">
    <property type="term" value="C:cytoplasm"/>
    <property type="evidence" value="ECO:0007669"/>
    <property type="project" value="TreeGrafter"/>
</dbReference>
<dbReference type="Gene3D" id="3.60.10.10">
    <property type="entry name" value="Endonuclease/exonuclease/phosphatase"/>
    <property type="match status" value="1"/>
</dbReference>
<reference evidence="10 11" key="1">
    <citation type="submission" date="2009-06" db="EMBL/GenBank/DDBJ databases">
        <title>The draft genome of Clostridium carboxidivorans P7.</title>
        <authorList>
            <consortium name="US DOE Joint Genome Institute (JGI-PGF)"/>
            <person name="Lucas S."/>
            <person name="Copeland A."/>
            <person name="Lapidus A."/>
            <person name="Glavina del Rio T."/>
            <person name="Tice H."/>
            <person name="Bruce D."/>
            <person name="Goodwin L."/>
            <person name="Pitluck S."/>
            <person name="Larimer F."/>
            <person name="Land M.L."/>
            <person name="Hauser L."/>
            <person name="Hemme C.L."/>
        </authorList>
    </citation>
    <scope>NUCLEOTIDE SEQUENCE [LARGE SCALE GENOMIC DNA]</scope>
    <source>
        <strain evidence="10 11">P7</strain>
    </source>
</reference>
<evidence type="ECO:0000256" key="6">
    <source>
        <dbReference type="ARBA" id="ARBA00022801"/>
    </source>
</evidence>
<feature type="domain" description="Endonuclease/exonuclease/phosphatase" evidence="9">
    <location>
        <begin position="12"/>
        <end position="310"/>
    </location>
</feature>
<dbReference type="KEGG" id="cck:Ccar_09240"/>
<evidence type="ECO:0000256" key="8">
    <source>
        <dbReference type="ARBA" id="ARBA00023204"/>
    </source>
</evidence>
<keyword evidence="3" id="KW-0540">Nuclease</keyword>
<dbReference type="GO" id="GO:0003697">
    <property type="term" value="F:single-stranded DNA binding"/>
    <property type="evidence" value="ECO:0007669"/>
    <property type="project" value="TreeGrafter"/>
</dbReference>
<dbReference type="SUPFAM" id="SSF56219">
    <property type="entry name" value="DNase I-like"/>
    <property type="match status" value="1"/>
</dbReference>
<keyword evidence="7" id="KW-0460">Magnesium</keyword>
<evidence type="ECO:0000313" key="11">
    <source>
        <dbReference type="Proteomes" id="UP000004198"/>
    </source>
</evidence>
<evidence type="ECO:0000256" key="1">
    <source>
        <dbReference type="ARBA" id="ARBA00001936"/>
    </source>
</evidence>
<dbReference type="EMBL" id="ACVI01000018">
    <property type="protein sequence ID" value="EET88102.1"/>
    <property type="molecule type" value="Genomic_DNA"/>
</dbReference>
<evidence type="ECO:0000256" key="7">
    <source>
        <dbReference type="ARBA" id="ARBA00022842"/>
    </source>
</evidence>
<dbReference type="AlphaFoldDB" id="C6PRQ9"/>
<keyword evidence="11" id="KW-1185">Reference proteome</keyword>
<evidence type="ECO:0000259" key="9">
    <source>
        <dbReference type="Pfam" id="PF03372"/>
    </source>
</evidence>
<dbReference type="InterPro" id="IPR005135">
    <property type="entry name" value="Endo/exonuclease/phosphatase"/>
</dbReference>
<dbReference type="GO" id="GO:0004527">
    <property type="term" value="F:exonuclease activity"/>
    <property type="evidence" value="ECO:0007669"/>
    <property type="project" value="UniProtKB-KW"/>
</dbReference>
<dbReference type="GO" id="GO:0006302">
    <property type="term" value="P:double-strand break repair"/>
    <property type="evidence" value="ECO:0007669"/>
    <property type="project" value="TreeGrafter"/>
</dbReference>
<organism evidence="10 11">
    <name type="scientific">Clostridium carboxidivorans P7</name>
    <dbReference type="NCBI Taxonomy" id="536227"/>
    <lineage>
        <taxon>Bacteria</taxon>
        <taxon>Bacillati</taxon>
        <taxon>Bacillota</taxon>
        <taxon>Clostridia</taxon>
        <taxon>Eubacteriales</taxon>
        <taxon>Clostridiaceae</taxon>
        <taxon>Clostridium</taxon>
    </lineage>
</organism>